<gene>
    <name evidence="1" type="ORF">TRIUR3_11779</name>
</gene>
<dbReference type="InterPro" id="IPR022251">
    <property type="entry name" value="DUF3774_wound-induced"/>
</dbReference>
<dbReference type="Pfam" id="PF12609">
    <property type="entry name" value="DUF3774"/>
    <property type="match status" value="1"/>
</dbReference>
<dbReference type="EMBL" id="KD138781">
    <property type="protein sequence ID" value="EMS57909.1"/>
    <property type="molecule type" value="Genomic_DNA"/>
</dbReference>
<dbReference type="AlphaFoldDB" id="M8ABI2"/>
<reference evidence="1" key="1">
    <citation type="journal article" date="2013" name="Nature">
        <title>Draft genome of the wheat A-genome progenitor Triticum urartu.</title>
        <authorList>
            <person name="Ling H.Q."/>
            <person name="Zhao S."/>
            <person name="Liu D."/>
            <person name="Wang J."/>
            <person name="Sun H."/>
            <person name="Zhang C."/>
            <person name="Fan H."/>
            <person name="Li D."/>
            <person name="Dong L."/>
            <person name="Tao Y."/>
            <person name="Gao C."/>
            <person name="Wu H."/>
            <person name="Li Y."/>
            <person name="Cui Y."/>
            <person name="Guo X."/>
            <person name="Zheng S."/>
            <person name="Wang B."/>
            <person name="Yu K."/>
            <person name="Liang Q."/>
            <person name="Yang W."/>
            <person name="Lou X."/>
            <person name="Chen J."/>
            <person name="Feng M."/>
            <person name="Jian J."/>
            <person name="Zhang X."/>
            <person name="Luo G."/>
            <person name="Jiang Y."/>
            <person name="Liu J."/>
            <person name="Wang Z."/>
            <person name="Sha Y."/>
            <person name="Zhang B."/>
            <person name="Wu H."/>
            <person name="Tang D."/>
            <person name="Shen Q."/>
            <person name="Xue P."/>
            <person name="Zou S."/>
            <person name="Wang X."/>
            <person name="Liu X."/>
            <person name="Wang F."/>
            <person name="Yang Y."/>
            <person name="An X."/>
            <person name="Dong Z."/>
            <person name="Zhang K."/>
            <person name="Zhang X."/>
            <person name="Luo M.C."/>
            <person name="Dvorak J."/>
            <person name="Tong Y."/>
            <person name="Wang J."/>
            <person name="Yang H."/>
            <person name="Li Z."/>
            <person name="Wang D."/>
            <person name="Zhang A."/>
            <person name="Wang J."/>
        </authorList>
    </citation>
    <scope>NUCLEOTIDE SEQUENCE</scope>
</reference>
<protein>
    <submittedName>
        <fullName evidence="1">Uncharacterized protein</fullName>
    </submittedName>
</protein>
<accession>M8ABI2</accession>
<evidence type="ECO:0000313" key="1">
    <source>
        <dbReference type="EMBL" id="EMS57909.1"/>
    </source>
</evidence>
<organism evidence="1">
    <name type="scientific">Triticum urartu</name>
    <name type="common">Red wild einkorn</name>
    <name type="synonym">Crithodium urartu</name>
    <dbReference type="NCBI Taxonomy" id="4572"/>
    <lineage>
        <taxon>Eukaryota</taxon>
        <taxon>Viridiplantae</taxon>
        <taxon>Streptophyta</taxon>
        <taxon>Embryophyta</taxon>
        <taxon>Tracheophyta</taxon>
        <taxon>Spermatophyta</taxon>
        <taxon>Magnoliopsida</taxon>
        <taxon>Liliopsida</taxon>
        <taxon>Poales</taxon>
        <taxon>Poaceae</taxon>
        <taxon>BOP clade</taxon>
        <taxon>Pooideae</taxon>
        <taxon>Triticodae</taxon>
        <taxon>Triticeae</taxon>
        <taxon>Triticinae</taxon>
        <taxon>Triticum</taxon>
    </lineage>
</organism>
<sequence>MRQAPAASGIMETMASSLRYSLHVHVSRTSGLTVTVTPRACGQKMASGSGKATASSWAAAMSVGAGTVEAITERHAGLCRWNHQALPCVFQQRAGTSAAGNGACGKGKAATTAGGATARQGQEEELRTVMYLSNWGPNN</sequence>
<dbReference type="PANTHER" id="PTHR33090">
    <property type="entry name" value="DUF3774 DOMAIN PROTEIN-RELATED"/>
    <property type="match status" value="1"/>
</dbReference>
<proteinExistence type="predicted"/>
<name>M8ABI2_TRIUA</name>